<dbReference type="PROSITE" id="PS50837">
    <property type="entry name" value="NACHT"/>
    <property type="match status" value="1"/>
</dbReference>
<dbReference type="InterPro" id="IPR007111">
    <property type="entry name" value="NACHT_NTPase"/>
</dbReference>
<dbReference type="GO" id="GO:0005524">
    <property type="term" value="F:ATP binding"/>
    <property type="evidence" value="ECO:0007669"/>
    <property type="project" value="UniProtKB-KW"/>
</dbReference>
<reference evidence="5 6" key="1">
    <citation type="submission" date="2019-07" db="EMBL/GenBank/DDBJ databases">
        <title>Draft genome assembly of a fouling barnacle, Amphibalanus amphitrite (Darwin, 1854): The first reference genome for Thecostraca.</title>
        <authorList>
            <person name="Kim W."/>
        </authorList>
    </citation>
    <scope>NUCLEOTIDE SEQUENCE [LARGE SCALE GENOMIC DNA]</scope>
    <source>
        <strain evidence="5">SNU_AA5</strain>
        <tissue evidence="5">Soma without cirri and trophi</tissue>
    </source>
</reference>
<keyword evidence="2" id="KW-0067">ATP-binding</keyword>
<gene>
    <name evidence="5" type="primary">NLRC5</name>
    <name evidence="5" type="ORF">FJT64_002966</name>
</gene>
<feature type="region of interest" description="Disordered" evidence="3">
    <location>
        <begin position="1"/>
        <end position="123"/>
    </location>
</feature>
<sequence>MKNLIYLSSWYSETEDEDDSGEVPVTAARPLPDEISVNNLLDDVASWSADETDVDGPPPPLPETAPPEGEPTRGQTPDTAGTPASPDRSSQAPDSGYSDGSSSVPTLSRQRTAIADGYPGSVGRTNCYPGSGGTNCYPGSGGTTGYPGSGGGGTNCYPGSVGRTTCYPGSGGGGTSCYPGSVGRTTCYPGGGGGGSDGGGELAGLLRGVLGSVGRPRLSGSVSVASSKDVVIGNVIHLHTDGLMSSSPAPSPRQPAAVDESTPLPESTARIVAYLRSRWLDTLTRLQPIPWCPEFRLPLQEYYIALSLLVNDTHGDRLRQPVEMDQLLAPLTPGETGLPGARPRRILVEGEPGFGKSTLMLKLLHDWACDDAPQYLRYFHFAFLIPLWEFNGSLYNFLHRELLPRHIVGRERMEQLWQYLVEHEERVLFLLDGLDELRDEQRPAVTELLAGKMFLNSTVVVTSRPSHVAEALPWVHRRLVIQGFERPSVGRYVRQYFSCVRRPDGVAGLEEQLRRRPALAELARCPLLCLLLCVVYEECDAAFPASEALLYRSLFECLIRRSLLRRGQRLEEGRRPAGPLSAPAAPRALRHEMAPVLVRLERLDGQPKASHGVMVMLRYLVALLNDGQRRAYQALELLAPLCLAPRALFTLLREAGDEPLAQKAACALSGRPAARDGADGPGGRAARLDGRAAQQRAPGESWRWCSGRVAWCRRSSRCCAPPPPGCAPSNSAPCSVQDMTSEELTAMGRYVAQLLEPDAKARLPTQRGWRSCCRTWTTATSAGFQPIVSALCDALPQVPRSARLKLVLDLDMSAEQMAQLSAAVRRAPAVAVLSISHLVSFDGSMQALAELVRAAPLSALTLCSVWRPDTHATSALDFFRSEHALHAAGGSATSLSRPDASLRRNYSLGRGSAGGAAGLQLAHRLRLGREPICDPAAHGGGFHRLFCALRTPGCLLTSLRLTRCRLTGSDLACLGESLRATTHLTNLTVQDVSQATDLVPLLFALQENSRLQLLDLDSSTMVIEDAEFILLCESLVCCTSLMLLDLSHWTFRLEPTVAQLVRRVPAARSRLTTLGLRCVSVTVNEGRPLTGAELMPLVQRLFPRVSELNLAVKVGGAPLGDAALLRFFQQCAESGQLRQLRLSSWQLQVAAPRATLESKLRPLLRRLTLGQIYLSGVKATDATEARCEHLLAVSVIAHSRCLRLLSLGGMTSLQPSQATAIGQGIRDRFAGEQLMLYTSGWPYAALRALRSVVEESDRLMASYAGGPTGLYVITRTDKPGKSA</sequence>
<dbReference type="Gene3D" id="3.40.50.300">
    <property type="entry name" value="P-loop containing nucleotide triphosphate hydrolases"/>
    <property type="match status" value="1"/>
</dbReference>
<evidence type="ECO:0000256" key="2">
    <source>
        <dbReference type="ARBA" id="ARBA00022840"/>
    </source>
</evidence>
<evidence type="ECO:0000313" key="5">
    <source>
        <dbReference type="EMBL" id="KAF0302219.1"/>
    </source>
</evidence>
<dbReference type="OrthoDB" id="120976at2759"/>
<dbReference type="Gene3D" id="3.80.10.10">
    <property type="entry name" value="Ribonuclease Inhibitor"/>
    <property type="match status" value="1"/>
</dbReference>
<evidence type="ECO:0000259" key="4">
    <source>
        <dbReference type="PROSITE" id="PS50837"/>
    </source>
</evidence>
<dbReference type="PANTHER" id="PTHR46844">
    <property type="entry name" value="SLR5058 PROTEIN"/>
    <property type="match status" value="1"/>
</dbReference>
<dbReference type="Proteomes" id="UP000440578">
    <property type="component" value="Unassembled WGS sequence"/>
</dbReference>
<feature type="compositionally biased region" description="Polar residues" evidence="3">
    <location>
        <begin position="87"/>
        <end position="111"/>
    </location>
</feature>
<evidence type="ECO:0000256" key="3">
    <source>
        <dbReference type="SAM" id="MobiDB-lite"/>
    </source>
</evidence>
<dbReference type="PANTHER" id="PTHR46844:SF1">
    <property type="entry name" value="SLR5058 PROTEIN"/>
    <property type="match status" value="1"/>
</dbReference>
<evidence type="ECO:0000313" key="6">
    <source>
        <dbReference type="Proteomes" id="UP000440578"/>
    </source>
</evidence>
<evidence type="ECO:0000256" key="1">
    <source>
        <dbReference type="ARBA" id="ARBA00022741"/>
    </source>
</evidence>
<organism evidence="5 6">
    <name type="scientific">Amphibalanus amphitrite</name>
    <name type="common">Striped barnacle</name>
    <name type="synonym">Balanus amphitrite</name>
    <dbReference type="NCBI Taxonomy" id="1232801"/>
    <lineage>
        <taxon>Eukaryota</taxon>
        <taxon>Metazoa</taxon>
        <taxon>Ecdysozoa</taxon>
        <taxon>Arthropoda</taxon>
        <taxon>Crustacea</taxon>
        <taxon>Multicrustacea</taxon>
        <taxon>Cirripedia</taxon>
        <taxon>Thoracica</taxon>
        <taxon>Thoracicalcarea</taxon>
        <taxon>Balanomorpha</taxon>
        <taxon>Balanoidea</taxon>
        <taxon>Balanidae</taxon>
        <taxon>Amphibalaninae</taxon>
        <taxon>Amphibalanus</taxon>
    </lineage>
</organism>
<feature type="region of interest" description="Disordered" evidence="3">
    <location>
        <begin position="242"/>
        <end position="264"/>
    </location>
</feature>
<dbReference type="SUPFAM" id="SSF52540">
    <property type="entry name" value="P-loop containing nucleoside triphosphate hydrolases"/>
    <property type="match status" value="1"/>
</dbReference>
<name>A0A6A4WAG7_AMPAM</name>
<dbReference type="EMBL" id="VIIS01001080">
    <property type="protein sequence ID" value="KAF0302219.1"/>
    <property type="molecule type" value="Genomic_DNA"/>
</dbReference>
<dbReference type="Pfam" id="PF05729">
    <property type="entry name" value="NACHT"/>
    <property type="match status" value="1"/>
</dbReference>
<proteinExistence type="predicted"/>
<comment type="caution">
    <text evidence="5">The sequence shown here is derived from an EMBL/GenBank/DDBJ whole genome shotgun (WGS) entry which is preliminary data.</text>
</comment>
<dbReference type="InterPro" id="IPR027417">
    <property type="entry name" value="P-loop_NTPase"/>
</dbReference>
<feature type="domain" description="NACHT" evidence="4">
    <location>
        <begin position="344"/>
        <end position="466"/>
    </location>
</feature>
<feature type="compositionally biased region" description="Pro residues" evidence="3">
    <location>
        <begin position="56"/>
        <end position="69"/>
    </location>
</feature>
<keyword evidence="6" id="KW-1185">Reference proteome</keyword>
<protein>
    <submittedName>
        <fullName evidence="5">Protein NLRC5</fullName>
    </submittedName>
</protein>
<dbReference type="SUPFAM" id="SSF52047">
    <property type="entry name" value="RNI-like"/>
    <property type="match status" value="1"/>
</dbReference>
<accession>A0A6A4WAG7</accession>
<dbReference type="InterPro" id="IPR032675">
    <property type="entry name" value="LRR_dom_sf"/>
</dbReference>
<keyword evidence="1" id="KW-0547">Nucleotide-binding</keyword>